<keyword evidence="2" id="KW-1185">Reference proteome</keyword>
<accession>A0A183N1L8</accession>
<name>A0A183N1L8_9TREM</name>
<organism evidence="1 2">
    <name type="scientific">Schistosoma margrebowiei</name>
    <dbReference type="NCBI Taxonomy" id="48269"/>
    <lineage>
        <taxon>Eukaryota</taxon>
        <taxon>Metazoa</taxon>
        <taxon>Spiralia</taxon>
        <taxon>Lophotrochozoa</taxon>
        <taxon>Platyhelminthes</taxon>
        <taxon>Trematoda</taxon>
        <taxon>Digenea</taxon>
        <taxon>Strigeidida</taxon>
        <taxon>Schistosomatoidea</taxon>
        <taxon>Schistosomatidae</taxon>
        <taxon>Schistosoma</taxon>
    </lineage>
</organism>
<protein>
    <submittedName>
        <fullName evidence="1">Uncharacterized protein</fullName>
    </submittedName>
</protein>
<reference evidence="1 2" key="1">
    <citation type="submission" date="2018-11" db="EMBL/GenBank/DDBJ databases">
        <authorList>
            <consortium name="Pathogen Informatics"/>
        </authorList>
    </citation>
    <scope>NUCLEOTIDE SEQUENCE [LARGE SCALE GENOMIC DNA]</scope>
    <source>
        <strain evidence="1 2">Zambia</strain>
    </source>
</reference>
<dbReference type="AlphaFoldDB" id="A0A183N1L8"/>
<sequence length="57" mass="6819">MSSVQIFISKYTINTEIFSRSKWILKGKMYHEHHEQDVVVVEKDYRNSKNCTQHNCS</sequence>
<proteinExistence type="predicted"/>
<evidence type="ECO:0000313" key="1">
    <source>
        <dbReference type="EMBL" id="VDP42360.1"/>
    </source>
</evidence>
<dbReference type="EMBL" id="UZAI01019041">
    <property type="protein sequence ID" value="VDP42360.1"/>
    <property type="molecule type" value="Genomic_DNA"/>
</dbReference>
<evidence type="ECO:0000313" key="2">
    <source>
        <dbReference type="Proteomes" id="UP000277204"/>
    </source>
</evidence>
<gene>
    <name evidence="1" type="ORF">SMRZ_LOCUS22193</name>
</gene>
<dbReference type="Proteomes" id="UP000277204">
    <property type="component" value="Unassembled WGS sequence"/>
</dbReference>